<dbReference type="Pfam" id="PF07530">
    <property type="entry name" value="PRE_C2HC"/>
    <property type="match status" value="1"/>
</dbReference>
<evidence type="ECO:0000313" key="4">
    <source>
        <dbReference type="Proteomes" id="UP000475862"/>
    </source>
</evidence>
<dbReference type="EMBL" id="VYZN01000018">
    <property type="protein sequence ID" value="KAE9537468.1"/>
    <property type="molecule type" value="Genomic_DNA"/>
</dbReference>
<dbReference type="Proteomes" id="UP000475862">
    <property type="component" value="Unassembled WGS sequence"/>
</dbReference>
<feature type="compositionally biased region" description="Polar residues" evidence="1">
    <location>
        <begin position="1"/>
        <end position="29"/>
    </location>
</feature>
<feature type="domain" description="Pre-C2HC" evidence="2">
    <location>
        <begin position="198"/>
        <end position="266"/>
    </location>
</feature>
<feature type="compositionally biased region" description="Polar residues" evidence="1">
    <location>
        <begin position="362"/>
        <end position="382"/>
    </location>
</feature>
<feature type="region of interest" description="Disordered" evidence="1">
    <location>
        <begin position="1"/>
        <end position="56"/>
    </location>
</feature>
<feature type="compositionally biased region" description="Low complexity" evidence="1">
    <location>
        <begin position="89"/>
        <end position="107"/>
    </location>
</feature>
<protein>
    <recommendedName>
        <fullName evidence="2">Pre-C2HC domain-containing protein</fullName>
    </recommendedName>
</protein>
<organism evidence="3 4">
    <name type="scientific">Aphis glycines</name>
    <name type="common">Soybean aphid</name>
    <dbReference type="NCBI Taxonomy" id="307491"/>
    <lineage>
        <taxon>Eukaryota</taxon>
        <taxon>Metazoa</taxon>
        <taxon>Ecdysozoa</taxon>
        <taxon>Arthropoda</taxon>
        <taxon>Hexapoda</taxon>
        <taxon>Insecta</taxon>
        <taxon>Pterygota</taxon>
        <taxon>Neoptera</taxon>
        <taxon>Paraneoptera</taxon>
        <taxon>Hemiptera</taxon>
        <taxon>Sternorrhyncha</taxon>
        <taxon>Aphidomorpha</taxon>
        <taxon>Aphidoidea</taxon>
        <taxon>Aphididae</taxon>
        <taxon>Aphidini</taxon>
        <taxon>Aphis</taxon>
        <taxon>Aphis</taxon>
    </lineage>
</organism>
<evidence type="ECO:0000259" key="2">
    <source>
        <dbReference type="SMART" id="SM00596"/>
    </source>
</evidence>
<evidence type="ECO:0000256" key="1">
    <source>
        <dbReference type="SAM" id="MobiDB-lite"/>
    </source>
</evidence>
<dbReference type="InterPro" id="IPR006579">
    <property type="entry name" value="Pre_C2HC_dom"/>
</dbReference>
<name>A0A6G0TSH8_APHGL</name>
<gene>
    <name evidence="3" type="ORF">AGLY_006491</name>
</gene>
<feature type="region of interest" description="Disordered" evidence="1">
    <location>
        <begin position="357"/>
        <end position="385"/>
    </location>
</feature>
<dbReference type="AlphaFoldDB" id="A0A6G0TSH8"/>
<evidence type="ECO:0000313" key="3">
    <source>
        <dbReference type="EMBL" id="KAE9537468.1"/>
    </source>
</evidence>
<dbReference type="SMART" id="SM00596">
    <property type="entry name" value="PRE_C2HC"/>
    <property type="match status" value="1"/>
</dbReference>
<comment type="caution">
    <text evidence="3">The sequence shown here is derived from an EMBL/GenBank/DDBJ whole genome shotgun (WGS) entry which is preliminary data.</text>
</comment>
<dbReference type="OrthoDB" id="6593055at2759"/>
<accession>A0A6G0TSH8</accession>
<keyword evidence="4" id="KW-1185">Reference proteome</keyword>
<feature type="compositionally biased region" description="Low complexity" evidence="1">
    <location>
        <begin position="36"/>
        <end position="49"/>
    </location>
</feature>
<proteinExistence type="predicted"/>
<reference evidence="3 4" key="1">
    <citation type="submission" date="2019-08" db="EMBL/GenBank/DDBJ databases">
        <title>The genome of the soybean aphid Biotype 1, its phylome, world population structure and adaptation to the North American continent.</title>
        <authorList>
            <person name="Giordano R."/>
            <person name="Donthu R.K."/>
            <person name="Hernandez A.G."/>
            <person name="Wright C.L."/>
            <person name="Zimin A.V."/>
        </authorList>
    </citation>
    <scope>NUCLEOTIDE SEQUENCE [LARGE SCALE GENOMIC DNA]</scope>
    <source>
        <tissue evidence="3">Whole aphids</tissue>
    </source>
</reference>
<sequence>MNKKNNNIVSPIKIVNNNSQQDEGWTVQQKTKRNHSSSTNSNPTPSSPNERPPKPRKKIFASANRFEVFASNEDQDSNQMDGINDSPLNDTTKNNATNTQTENTNTNDLPIKAPPPVFVRGVEDFPELCTVLIELIGVDNFVCKSSTDKLKIQTSTPDAYRSLIRYLKEEKAEYHTYQLQQDKPVRVVIRNLHPSTPTSLIKSELEIRQFEIRNITNVLHKTNKHPLPLFFVDLEPSTQSNEIYKLTSLLHTKIKVEEPFKAKTISQCLNCQNYGHTKTYCGYPPRCVRCGAYHLSSACPNPRDTPPTCALCQGSHPASYKGCAVYKDLQRRKKPATSNNFFLSDNIRDKKRIVKDSHPANDANTNPTLSYAQATSGQSSNHHLPPADINKTITSFLEDFKSLINPLISLLTKLSSLTLSIILNGPLYIGPNLGDLPTSKNGNFTITKSFML</sequence>
<feature type="region of interest" description="Disordered" evidence="1">
    <location>
        <begin position="70"/>
        <end position="110"/>
    </location>
</feature>